<dbReference type="InterPro" id="IPR044298">
    <property type="entry name" value="MIG/MutY"/>
</dbReference>
<keyword evidence="12" id="KW-0234">DNA repair</keyword>
<keyword evidence="8 14" id="KW-0227">DNA damage</keyword>
<evidence type="ECO:0000256" key="8">
    <source>
        <dbReference type="ARBA" id="ARBA00022763"/>
    </source>
</evidence>
<protein>
    <recommendedName>
        <fullName evidence="5 14">Adenine DNA glycosylase</fullName>
        <ecNumber evidence="4 14">3.2.2.31</ecNumber>
    </recommendedName>
</protein>
<evidence type="ECO:0000256" key="13">
    <source>
        <dbReference type="ARBA" id="ARBA00023295"/>
    </source>
</evidence>
<evidence type="ECO:0000313" key="16">
    <source>
        <dbReference type="EMBL" id="RRJ83479.1"/>
    </source>
</evidence>
<comment type="function">
    <text evidence="2">Adenine glycosylase active on G-A mispairs. MutY also corrects error-prone DNA synthesis past GO lesions which are due to the oxidatively damaged form of guanine: 7,8-dihydro-8-oxoguanine (8-oxo-dGTP).</text>
</comment>
<dbReference type="GO" id="GO:0032357">
    <property type="term" value="F:oxidized purine DNA binding"/>
    <property type="evidence" value="ECO:0007669"/>
    <property type="project" value="TreeGrafter"/>
</dbReference>
<dbReference type="GO" id="GO:0000701">
    <property type="term" value="F:purine-specific mismatch base pair DNA N-glycosylase activity"/>
    <property type="evidence" value="ECO:0007669"/>
    <property type="project" value="UniProtKB-EC"/>
</dbReference>
<dbReference type="PROSITE" id="PS00764">
    <property type="entry name" value="ENDONUCLEASE_III_1"/>
    <property type="match status" value="1"/>
</dbReference>
<evidence type="ECO:0000256" key="3">
    <source>
        <dbReference type="ARBA" id="ARBA00008343"/>
    </source>
</evidence>
<dbReference type="NCBIfam" id="NF008132">
    <property type="entry name" value="PRK10880.1"/>
    <property type="match status" value="1"/>
</dbReference>
<dbReference type="GO" id="GO:0006298">
    <property type="term" value="P:mismatch repair"/>
    <property type="evidence" value="ECO:0007669"/>
    <property type="project" value="TreeGrafter"/>
</dbReference>
<dbReference type="SMART" id="SM00478">
    <property type="entry name" value="ENDO3c"/>
    <property type="match status" value="1"/>
</dbReference>
<evidence type="ECO:0000256" key="10">
    <source>
        <dbReference type="ARBA" id="ARBA00023004"/>
    </source>
</evidence>
<dbReference type="CDD" id="cd00056">
    <property type="entry name" value="ENDO3c"/>
    <property type="match status" value="1"/>
</dbReference>
<dbReference type="GO" id="GO:0046872">
    <property type="term" value="F:metal ion binding"/>
    <property type="evidence" value="ECO:0007669"/>
    <property type="project" value="UniProtKB-UniRule"/>
</dbReference>
<dbReference type="PANTHER" id="PTHR42944:SF1">
    <property type="entry name" value="ADENINE DNA GLYCOSYLASE"/>
    <property type="match status" value="1"/>
</dbReference>
<gene>
    <name evidence="16" type="ORF">D0544_11130</name>
</gene>
<evidence type="ECO:0000313" key="17">
    <source>
        <dbReference type="Proteomes" id="UP000280792"/>
    </source>
</evidence>
<evidence type="ECO:0000256" key="1">
    <source>
        <dbReference type="ARBA" id="ARBA00000843"/>
    </source>
</evidence>
<dbReference type="InterPro" id="IPR023170">
    <property type="entry name" value="HhH_base_excis_C"/>
</dbReference>
<dbReference type="Proteomes" id="UP000280792">
    <property type="component" value="Unassembled WGS sequence"/>
</dbReference>
<dbReference type="PANTHER" id="PTHR42944">
    <property type="entry name" value="ADENINE DNA GLYCOSYLASE"/>
    <property type="match status" value="1"/>
</dbReference>
<comment type="cofactor">
    <cofactor evidence="14">
        <name>[4Fe-4S] cluster</name>
        <dbReference type="ChEBI" id="CHEBI:49883"/>
    </cofactor>
    <text evidence="14">Binds 1 [4Fe-4S] cluster.</text>
</comment>
<evidence type="ECO:0000256" key="2">
    <source>
        <dbReference type="ARBA" id="ARBA00002933"/>
    </source>
</evidence>
<organism evidence="16 17">
    <name type="scientific">Aestuariirhabdus litorea</name>
    <dbReference type="NCBI Taxonomy" id="2528527"/>
    <lineage>
        <taxon>Bacteria</taxon>
        <taxon>Pseudomonadati</taxon>
        <taxon>Pseudomonadota</taxon>
        <taxon>Gammaproteobacteria</taxon>
        <taxon>Oceanospirillales</taxon>
        <taxon>Aestuariirhabdaceae</taxon>
        <taxon>Aestuariirhabdus</taxon>
    </lineage>
</organism>
<dbReference type="SUPFAM" id="SSF48150">
    <property type="entry name" value="DNA-glycosylase"/>
    <property type="match status" value="1"/>
</dbReference>
<dbReference type="InterPro" id="IPR015797">
    <property type="entry name" value="NUDIX_hydrolase-like_dom_sf"/>
</dbReference>
<dbReference type="InterPro" id="IPR003265">
    <property type="entry name" value="HhH-GPD_domain"/>
</dbReference>
<dbReference type="Pfam" id="PF00730">
    <property type="entry name" value="HhH-GPD"/>
    <property type="match status" value="1"/>
</dbReference>
<dbReference type="AlphaFoldDB" id="A0A3P3VP44"/>
<name>A0A3P3VP44_9GAMM</name>
<dbReference type="NCBIfam" id="TIGR01084">
    <property type="entry name" value="mutY"/>
    <property type="match status" value="1"/>
</dbReference>
<dbReference type="InterPro" id="IPR005760">
    <property type="entry name" value="A/G_AdeGlyc_MutY"/>
</dbReference>
<keyword evidence="6" id="KW-0004">4Fe-4S</keyword>
<dbReference type="CDD" id="cd03431">
    <property type="entry name" value="NUDIX_DNA_Glycosylase_C-MutY"/>
    <property type="match status" value="1"/>
</dbReference>
<proteinExistence type="inferred from homology"/>
<dbReference type="Pfam" id="PF00633">
    <property type="entry name" value="HHH"/>
    <property type="match status" value="1"/>
</dbReference>
<dbReference type="Gene3D" id="1.10.1670.10">
    <property type="entry name" value="Helix-hairpin-Helix base-excision DNA repair enzymes (C-terminal)"/>
    <property type="match status" value="1"/>
</dbReference>
<keyword evidence="10 14" id="KW-0408">Iron</keyword>
<dbReference type="InterPro" id="IPR004036">
    <property type="entry name" value="Endonuclease-III-like_CS2"/>
</dbReference>
<dbReference type="SUPFAM" id="SSF55811">
    <property type="entry name" value="Nudix"/>
    <property type="match status" value="1"/>
</dbReference>
<reference evidence="16 17" key="1">
    <citation type="submission" date="2018-08" db="EMBL/GenBank/DDBJ databases">
        <authorList>
            <person name="Khan S.A."/>
        </authorList>
    </citation>
    <scope>NUCLEOTIDE SEQUENCE [LARGE SCALE GENOMIC DNA]</scope>
    <source>
        <strain evidence="16 17">GTF-13</strain>
    </source>
</reference>
<reference evidence="16 17" key="2">
    <citation type="submission" date="2018-12" db="EMBL/GenBank/DDBJ databases">
        <title>Simiduia agarivorans gen. nov., sp. nov., a marine, agarolytic bacterium isolated from shallow coastal water from Keelung, Taiwan.</title>
        <authorList>
            <person name="Shieh W.Y."/>
        </authorList>
    </citation>
    <scope>NUCLEOTIDE SEQUENCE [LARGE SCALE GENOMIC DNA]</scope>
    <source>
        <strain evidence="16 17">GTF-13</strain>
    </source>
</reference>
<dbReference type="InterPro" id="IPR029119">
    <property type="entry name" value="MutY_C"/>
</dbReference>
<evidence type="ECO:0000256" key="14">
    <source>
        <dbReference type="RuleBase" id="RU365096"/>
    </source>
</evidence>
<dbReference type="Gene3D" id="3.90.79.10">
    <property type="entry name" value="Nucleoside Triphosphate Pyrophosphohydrolase"/>
    <property type="match status" value="1"/>
</dbReference>
<comment type="similarity">
    <text evidence="3 14">Belongs to the Nth/MutY family.</text>
</comment>
<dbReference type="GO" id="GO:0006284">
    <property type="term" value="P:base-excision repair"/>
    <property type="evidence" value="ECO:0007669"/>
    <property type="project" value="UniProtKB-UniRule"/>
</dbReference>
<dbReference type="InterPro" id="IPR000445">
    <property type="entry name" value="HhH_motif"/>
</dbReference>
<comment type="caution">
    <text evidence="16">The sequence shown here is derived from an EMBL/GenBank/DDBJ whole genome shotgun (WGS) entry which is preliminary data.</text>
</comment>
<dbReference type="Gene3D" id="1.10.340.30">
    <property type="entry name" value="Hypothetical protein, domain 2"/>
    <property type="match status" value="1"/>
</dbReference>
<dbReference type="PROSITE" id="PS01155">
    <property type="entry name" value="ENDONUCLEASE_III_2"/>
    <property type="match status" value="1"/>
</dbReference>
<evidence type="ECO:0000256" key="5">
    <source>
        <dbReference type="ARBA" id="ARBA00022023"/>
    </source>
</evidence>
<dbReference type="GO" id="GO:0035485">
    <property type="term" value="F:adenine/guanine mispair binding"/>
    <property type="evidence" value="ECO:0007669"/>
    <property type="project" value="TreeGrafter"/>
</dbReference>
<dbReference type="FunFam" id="1.10.1670.10:FF:000002">
    <property type="entry name" value="Adenine DNA glycosylase"/>
    <property type="match status" value="1"/>
</dbReference>
<evidence type="ECO:0000256" key="9">
    <source>
        <dbReference type="ARBA" id="ARBA00022801"/>
    </source>
</evidence>
<dbReference type="InterPro" id="IPR011257">
    <property type="entry name" value="DNA_glycosylase"/>
</dbReference>
<feature type="domain" description="HhH-GPD" evidence="15">
    <location>
        <begin position="40"/>
        <end position="189"/>
    </location>
</feature>
<evidence type="ECO:0000259" key="15">
    <source>
        <dbReference type="SMART" id="SM00478"/>
    </source>
</evidence>
<dbReference type="Pfam" id="PF14815">
    <property type="entry name" value="NUDIX_4"/>
    <property type="match status" value="1"/>
</dbReference>
<sequence length="350" mass="39357">MISADAFSRALLAWFDQHGRKHLPWQQQISSYRVWVSEIMLQQTQVATVIPYFERFMARFPTVDALAAAQEDEVLHLWTGLGYYARARNLHAAAKKIQELGAFPQGVEALEQLPGIGRSTAGAIAAIAQGVRAPILDGNVKRVLCRFEAVSGWPGKSDTAKRLWQLAEHYTPHERFADYTQAMMDLGATLCTRSRPRCDQCPLRTDCIAQRSGNPTAYPEPRAAKPKPLRHSHLLMLVSEGGEVLLGKRPPTGIWGGLWSLPELPPEADPVGYAGERWQLEINPAQRWESFIHTFSHYQLEITPLVAQLARPSAQVMEEGRWLWYNMHRPQDLGLAAPVKMLLEKLANQL</sequence>
<dbReference type="FunFam" id="1.10.340.30:FF:000002">
    <property type="entry name" value="Adenine DNA glycosylase"/>
    <property type="match status" value="1"/>
</dbReference>
<evidence type="ECO:0000256" key="7">
    <source>
        <dbReference type="ARBA" id="ARBA00022723"/>
    </source>
</evidence>
<evidence type="ECO:0000256" key="11">
    <source>
        <dbReference type="ARBA" id="ARBA00023014"/>
    </source>
</evidence>
<evidence type="ECO:0000256" key="4">
    <source>
        <dbReference type="ARBA" id="ARBA00012045"/>
    </source>
</evidence>
<keyword evidence="13 14" id="KW-0326">Glycosidase</keyword>
<evidence type="ECO:0000256" key="12">
    <source>
        <dbReference type="ARBA" id="ARBA00023204"/>
    </source>
</evidence>
<keyword evidence="17" id="KW-1185">Reference proteome</keyword>
<evidence type="ECO:0000256" key="6">
    <source>
        <dbReference type="ARBA" id="ARBA00022485"/>
    </source>
</evidence>
<dbReference type="GO" id="GO:0034039">
    <property type="term" value="F:8-oxo-7,8-dihydroguanine DNA N-glycosylase activity"/>
    <property type="evidence" value="ECO:0007669"/>
    <property type="project" value="TreeGrafter"/>
</dbReference>
<dbReference type="GO" id="GO:0051539">
    <property type="term" value="F:4 iron, 4 sulfur cluster binding"/>
    <property type="evidence" value="ECO:0007669"/>
    <property type="project" value="UniProtKB-UniRule"/>
</dbReference>
<dbReference type="EMBL" id="QWEZ01000002">
    <property type="protein sequence ID" value="RRJ83479.1"/>
    <property type="molecule type" value="Genomic_DNA"/>
</dbReference>
<dbReference type="EC" id="3.2.2.31" evidence="4 14"/>
<accession>A0A3P3VP44</accession>
<dbReference type="InterPro" id="IPR004035">
    <property type="entry name" value="Endouclease-III_FeS-bd_BS"/>
</dbReference>
<comment type="catalytic activity">
    <reaction evidence="1 14">
        <text>Hydrolyzes free adenine bases from 7,8-dihydro-8-oxoguanine:adenine mismatched double-stranded DNA, leaving an apurinic site.</text>
        <dbReference type="EC" id="3.2.2.31"/>
    </reaction>
</comment>
<keyword evidence="9" id="KW-0378">Hydrolase</keyword>
<keyword evidence="7" id="KW-0479">Metal-binding</keyword>
<keyword evidence="11" id="KW-0411">Iron-sulfur</keyword>